<protein>
    <submittedName>
        <fullName evidence="5">MarR family winged helix-turn-helix transcriptional regulator</fullName>
    </submittedName>
</protein>
<dbReference type="Gene3D" id="1.10.10.10">
    <property type="entry name" value="Winged helix-like DNA-binding domain superfamily/Winged helix DNA-binding domain"/>
    <property type="match status" value="1"/>
</dbReference>
<reference evidence="6" key="1">
    <citation type="journal article" date="2019" name="Int. J. Syst. Evol. Microbiol.">
        <title>The Global Catalogue of Microorganisms (GCM) 10K type strain sequencing project: providing services to taxonomists for standard genome sequencing and annotation.</title>
        <authorList>
            <consortium name="The Broad Institute Genomics Platform"/>
            <consortium name="The Broad Institute Genome Sequencing Center for Infectious Disease"/>
            <person name="Wu L."/>
            <person name="Ma J."/>
        </authorList>
    </citation>
    <scope>NUCLEOTIDE SEQUENCE [LARGE SCALE GENOMIC DNA]</scope>
    <source>
        <strain evidence="6">CGMCC 1.15731</strain>
    </source>
</reference>
<dbReference type="SUPFAM" id="SSF46785">
    <property type="entry name" value="Winged helix' DNA-binding domain"/>
    <property type="match status" value="1"/>
</dbReference>
<evidence type="ECO:0000256" key="2">
    <source>
        <dbReference type="ARBA" id="ARBA00023125"/>
    </source>
</evidence>
<dbReference type="PROSITE" id="PS01117">
    <property type="entry name" value="HTH_MARR_1"/>
    <property type="match status" value="1"/>
</dbReference>
<keyword evidence="1" id="KW-0805">Transcription regulation</keyword>
<dbReference type="InterPro" id="IPR036390">
    <property type="entry name" value="WH_DNA-bd_sf"/>
</dbReference>
<evidence type="ECO:0000313" key="5">
    <source>
        <dbReference type="EMBL" id="MFC4626235.1"/>
    </source>
</evidence>
<dbReference type="Pfam" id="PF12802">
    <property type="entry name" value="MarR_2"/>
    <property type="match status" value="1"/>
</dbReference>
<dbReference type="PRINTS" id="PR00598">
    <property type="entry name" value="HTHMARR"/>
</dbReference>
<feature type="domain" description="HTH marR-type" evidence="4">
    <location>
        <begin position="8"/>
        <end position="142"/>
    </location>
</feature>
<keyword evidence="2" id="KW-0238">DNA-binding</keyword>
<dbReference type="RefSeq" id="WP_374831046.1">
    <property type="nucleotide sequence ID" value="NZ_JBHEEZ010000007.1"/>
</dbReference>
<proteinExistence type="predicted"/>
<dbReference type="InterPro" id="IPR000835">
    <property type="entry name" value="HTH_MarR-typ"/>
</dbReference>
<name>A0ABV9H9K0_9HYPH</name>
<keyword evidence="3" id="KW-0804">Transcription</keyword>
<organism evidence="5 6">
    <name type="scientific">Daeguia caeni</name>
    <dbReference type="NCBI Taxonomy" id="439612"/>
    <lineage>
        <taxon>Bacteria</taxon>
        <taxon>Pseudomonadati</taxon>
        <taxon>Pseudomonadota</taxon>
        <taxon>Alphaproteobacteria</taxon>
        <taxon>Hyphomicrobiales</taxon>
        <taxon>Brucellaceae</taxon>
        <taxon>Daeguia</taxon>
    </lineage>
</organism>
<evidence type="ECO:0000256" key="3">
    <source>
        <dbReference type="ARBA" id="ARBA00023163"/>
    </source>
</evidence>
<comment type="caution">
    <text evidence="5">The sequence shown here is derived from an EMBL/GenBank/DDBJ whole genome shotgun (WGS) entry which is preliminary data.</text>
</comment>
<dbReference type="PANTHER" id="PTHR42756:SF1">
    <property type="entry name" value="TRANSCRIPTIONAL REPRESSOR OF EMRAB OPERON"/>
    <property type="match status" value="1"/>
</dbReference>
<evidence type="ECO:0000313" key="6">
    <source>
        <dbReference type="Proteomes" id="UP001596042"/>
    </source>
</evidence>
<dbReference type="EMBL" id="JBHSEL010000124">
    <property type="protein sequence ID" value="MFC4626235.1"/>
    <property type="molecule type" value="Genomic_DNA"/>
</dbReference>
<dbReference type="Proteomes" id="UP001596042">
    <property type="component" value="Unassembled WGS sequence"/>
</dbReference>
<evidence type="ECO:0000259" key="4">
    <source>
        <dbReference type="PROSITE" id="PS50995"/>
    </source>
</evidence>
<dbReference type="SMART" id="SM00347">
    <property type="entry name" value="HTH_MARR"/>
    <property type="match status" value="1"/>
</dbReference>
<gene>
    <name evidence="5" type="ORF">ACFO1V_13645</name>
</gene>
<dbReference type="InterPro" id="IPR023187">
    <property type="entry name" value="Tscrpt_reg_MarR-type_CS"/>
</dbReference>
<dbReference type="InterPro" id="IPR036388">
    <property type="entry name" value="WH-like_DNA-bd_sf"/>
</dbReference>
<dbReference type="PROSITE" id="PS50995">
    <property type="entry name" value="HTH_MARR_2"/>
    <property type="match status" value="1"/>
</dbReference>
<accession>A0ABV9H9K0</accession>
<evidence type="ECO:0000256" key="1">
    <source>
        <dbReference type="ARBA" id="ARBA00023015"/>
    </source>
</evidence>
<dbReference type="PANTHER" id="PTHR42756">
    <property type="entry name" value="TRANSCRIPTIONAL REGULATOR, MARR"/>
    <property type="match status" value="1"/>
</dbReference>
<keyword evidence="6" id="KW-1185">Reference proteome</keyword>
<sequence length="161" mass="17617">MSKTLPDPDSFGFLLMDVARLYRAEVDRRIGNAGLDITPAEARTLVHAARHGPVRQTVLAERMGIEAMTLCGYLDGLEAHGLIVRVADPDDRRAKQIHLTDAAEPALQVILNISKDIRAAVSRSMSAQEWDAINALLKSIRNNLAEAAPDCSPSHMDSHKK</sequence>